<reference evidence="2 3" key="1">
    <citation type="submission" date="2017-04" db="EMBL/GenBank/DDBJ databases">
        <authorList>
            <person name="Afonso C.L."/>
            <person name="Miller P.J."/>
            <person name="Scott M.A."/>
            <person name="Spackman E."/>
            <person name="Goraichik I."/>
            <person name="Dimitrov K.M."/>
            <person name="Suarez D.L."/>
            <person name="Swayne D.E."/>
        </authorList>
    </citation>
    <scope>NUCLEOTIDE SEQUENCE [LARGE SCALE GENOMIC DNA]</scope>
    <source>
        <strain evidence="2 3">DSM 12555</strain>
    </source>
</reference>
<dbReference type="PROSITE" id="PS51257">
    <property type="entry name" value="PROKAR_LIPOPROTEIN"/>
    <property type="match status" value="1"/>
</dbReference>
<evidence type="ECO:0000256" key="1">
    <source>
        <dbReference type="SAM" id="MobiDB-lite"/>
    </source>
</evidence>
<dbReference type="AlphaFoldDB" id="A0A1W1X8I2"/>
<gene>
    <name evidence="2" type="ORF">SAMN02745134_01047</name>
</gene>
<proteinExistence type="predicted"/>
<dbReference type="OrthoDB" id="1910322at2"/>
<evidence type="ECO:0008006" key="4">
    <source>
        <dbReference type="Google" id="ProtNLM"/>
    </source>
</evidence>
<dbReference type="RefSeq" id="WP_084114366.1">
    <property type="nucleotide sequence ID" value="NZ_FWXH01000002.1"/>
</dbReference>
<feature type="region of interest" description="Disordered" evidence="1">
    <location>
        <begin position="30"/>
        <end position="50"/>
    </location>
</feature>
<keyword evidence="3" id="KW-1185">Reference proteome</keyword>
<feature type="compositionally biased region" description="Polar residues" evidence="1">
    <location>
        <begin position="30"/>
        <end position="40"/>
    </location>
</feature>
<protein>
    <recommendedName>
        <fullName evidence="4">Lipoprotein</fullName>
    </recommendedName>
</protein>
<dbReference type="EMBL" id="FWXH01000002">
    <property type="protein sequence ID" value="SMC20134.1"/>
    <property type="molecule type" value="Genomic_DNA"/>
</dbReference>
<evidence type="ECO:0000313" key="3">
    <source>
        <dbReference type="Proteomes" id="UP000192468"/>
    </source>
</evidence>
<accession>A0A1W1X8I2</accession>
<name>A0A1W1X8I2_9CLOT</name>
<dbReference type="Proteomes" id="UP000192468">
    <property type="component" value="Unassembled WGS sequence"/>
</dbReference>
<organism evidence="2 3">
    <name type="scientific">Clostridium acidisoli DSM 12555</name>
    <dbReference type="NCBI Taxonomy" id="1121291"/>
    <lineage>
        <taxon>Bacteria</taxon>
        <taxon>Bacillati</taxon>
        <taxon>Bacillota</taxon>
        <taxon>Clostridia</taxon>
        <taxon>Eubacteriales</taxon>
        <taxon>Clostridiaceae</taxon>
        <taxon>Clostridium</taxon>
    </lineage>
</organism>
<sequence>MIKLKTLKKPAIILLVFVIPVCLISGCNNRSYSNSENSAQKLVEKEPNKDQVKKSYDSALQTLVNDATITKDQATTILNALMSNVNNVGKESKEKSKETLNKLVENKTITQQQADKIMDVLEINK</sequence>
<evidence type="ECO:0000313" key="2">
    <source>
        <dbReference type="EMBL" id="SMC20134.1"/>
    </source>
</evidence>